<dbReference type="Pfam" id="PF02230">
    <property type="entry name" value="Abhydrolase_2"/>
    <property type="match status" value="1"/>
</dbReference>
<dbReference type="EMBL" id="CAJRAF010000002">
    <property type="protein sequence ID" value="CAG5005386.1"/>
    <property type="molecule type" value="Genomic_DNA"/>
</dbReference>
<dbReference type="Gene3D" id="3.40.50.1820">
    <property type="entry name" value="alpha/beta hydrolase"/>
    <property type="match status" value="1"/>
</dbReference>
<proteinExistence type="inferred from homology"/>
<dbReference type="Proteomes" id="UP000680038">
    <property type="component" value="Unassembled WGS sequence"/>
</dbReference>
<dbReference type="AlphaFoldDB" id="A0A916JE92"/>
<accession>A0A916JE92</accession>
<dbReference type="GO" id="GO:0016787">
    <property type="term" value="F:hydrolase activity"/>
    <property type="evidence" value="ECO:0007669"/>
    <property type="project" value="UniProtKB-KW"/>
</dbReference>
<keyword evidence="5" id="KW-1185">Reference proteome</keyword>
<evidence type="ECO:0000256" key="2">
    <source>
        <dbReference type="ARBA" id="ARBA00022801"/>
    </source>
</evidence>
<gene>
    <name evidence="4" type="ORF">DYBT9275_03572</name>
</gene>
<dbReference type="SUPFAM" id="SSF53474">
    <property type="entry name" value="alpha/beta-Hydrolases"/>
    <property type="match status" value="1"/>
</dbReference>
<protein>
    <recommendedName>
        <fullName evidence="3">Phospholipase/carboxylesterase/thioesterase domain-containing protein</fullName>
    </recommendedName>
</protein>
<comment type="similarity">
    <text evidence="1">Belongs to the AB hydrolase superfamily. AB hydrolase 2 family.</text>
</comment>
<evidence type="ECO:0000256" key="1">
    <source>
        <dbReference type="ARBA" id="ARBA00006499"/>
    </source>
</evidence>
<evidence type="ECO:0000313" key="5">
    <source>
        <dbReference type="Proteomes" id="UP000680038"/>
    </source>
</evidence>
<keyword evidence="2" id="KW-0378">Hydrolase</keyword>
<dbReference type="InterPro" id="IPR050565">
    <property type="entry name" value="LYPA1-2/EST-like"/>
</dbReference>
<name>A0A916JE92_9BACT</name>
<dbReference type="PANTHER" id="PTHR10655:SF17">
    <property type="entry name" value="LYSOPHOSPHOLIPASE-LIKE PROTEIN 1"/>
    <property type="match status" value="1"/>
</dbReference>
<evidence type="ECO:0000259" key="3">
    <source>
        <dbReference type="Pfam" id="PF02230"/>
    </source>
</evidence>
<evidence type="ECO:0000313" key="4">
    <source>
        <dbReference type="EMBL" id="CAG5005386.1"/>
    </source>
</evidence>
<organism evidence="4 5">
    <name type="scientific">Dyadobacter helix</name>
    <dbReference type="NCBI Taxonomy" id="2822344"/>
    <lineage>
        <taxon>Bacteria</taxon>
        <taxon>Pseudomonadati</taxon>
        <taxon>Bacteroidota</taxon>
        <taxon>Cytophagia</taxon>
        <taxon>Cytophagales</taxon>
        <taxon>Spirosomataceae</taxon>
        <taxon>Dyadobacter</taxon>
    </lineage>
</organism>
<reference evidence="4" key="1">
    <citation type="submission" date="2021-04" db="EMBL/GenBank/DDBJ databases">
        <authorList>
            <person name="Rodrigo-Torres L."/>
            <person name="Arahal R. D."/>
            <person name="Lucena T."/>
        </authorList>
    </citation>
    <scope>NUCLEOTIDE SEQUENCE</scope>
    <source>
        <strain evidence="4">CECT 9275</strain>
    </source>
</reference>
<dbReference type="InterPro" id="IPR003140">
    <property type="entry name" value="PLipase/COase/thioEstase"/>
</dbReference>
<dbReference type="InterPro" id="IPR029058">
    <property type="entry name" value="AB_hydrolase_fold"/>
</dbReference>
<sequence>MEVGSGSGSLPGLILDQDDMHNANNVVTKGFPLDEADKVMIMIHGRGASAQSILSLSDHFKAEKMAYVAPQATGGSWYPYSFLAPMEQNEPGLSSALGVIGELVAQLQTEYGFNKKDIYLLGFSQGACLSLEFAARNADVFGGIFGLSGGLIGPDGTARDYQGSFGETPVFLGCSDTDFHIPKERVVESGEVFRKMGADVKVRLYPNFGHQVNEDEIDFVNKILSDG</sequence>
<dbReference type="PANTHER" id="PTHR10655">
    <property type="entry name" value="LYSOPHOSPHOLIPASE-RELATED"/>
    <property type="match status" value="1"/>
</dbReference>
<comment type="caution">
    <text evidence="4">The sequence shown here is derived from an EMBL/GenBank/DDBJ whole genome shotgun (WGS) entry which is preliminary data.</text>
</comment>
<feature type="domain" description="Phospholipase/carboxylesterase/thioesterase" evidence="3">
    <location>
        <begin position="33"/>
        <end position="224"/>
    </location>
</feature>